<dbReference type="Ensembl" id="ENSPPYT00000045765.1">
    <property type="protein sequence ID" value="ENSPPYP00000026317.1"/>
    <property type="gene ID" value="ENSPPYG00000033633.1"/>
</dbReference>
<reference evidence="1" key="3">
    <citation type="submission" date="2025-09" db="UniProtKB">
        <authorList>
            <consortium name="Ensembl"/>
        </authorList>
    </citation>
    <scope>IDENTIFICATION</scope>
</reference>
<evidence type="ECO:0000313" key="2">
    <source>
        <dbReference type="Proteomes" id="UP000001595"/>
    </source>
</evidence>
<reference evidence="1" key="2">
    <citation type="submission" date="2025-08" db="UniProtKB">
        <authorList>
            <consortium name="Ensembl"/>
        </authorList>
    </citation>
    <scope>IDENTIFICATION</scope>
</reference>
<dbReference type="AlphaFoldDB" id="A0A8I5TB21"/>
<proteinExistence type="predicted"/>
<name>A0A8I5TB21_PONAB</name>
<protein>
    <submittedName>
        <fullName evidence="1">Uncharacterized protein</fullName>
    </submittedName>
</protein>
<dbReference type="Proteomes" id="UP000001595">
    <property type="component" value="Chromosome 6"/>
</dbReference>
<evidence type="ECO:0000313" key="1">
    <source>
        <dbReference type="Ensembl" id="ENSPPYP00000026317.1"/>
    </source>
</evidence>
<reference evidence="1 2" key="1">
    <citation type="submission" date="2008-02" db="EMBL/GenBank/DDBJ databases">
        <title>A 6x draft sequence assembly of the Pongo pygmaeus abelii genome.</title>
        <authorList>
            <person name="Wilson R.K."/>
            <person name="Mardis E."/>
        </authorList>
    </citation>
    <scope>NUCLEOTIDE SEQUENCE [LARGE SCALE GENOMIC DNA]</scope>
</reference>
<keyword evidence="2" id="KW-1185">Reference proteome</keyword>
<accession>A0A8I5TB21</accession>
<sequence>MRGLQQLQVLGKRKSNCRNKTAIEEHGDREEPQPQVASACQQTIEGGAERGRRCCGEKVLKLRRRNGSGWRSQQPWMPFVPKGTPSAGLETLWSLFCCSGNLIKTGLNVSTECRPGSGLEPATMDWAFDPTKTDRQTMYEQREWGWKDRETGETVITQPGTWSLENAFPFCCVFSLPV</sequence>
<organism evidence="1 2">
    <name type="scientific">Pongo abelii</name>
    <name type="common">Sumatran orangutan</name>
    <name type="synonym">Pongo pygmaeus abelii</name>
    <dbReference type="NCBI Taxonomy" id="9601"/>
    <lineage>
        <taxon>Eukaryota</taxon>
        <taxon>Metazoa</taxon>
        <taxon>Chordata</taxon>
        <taxon>Craniata</taxon>
        <taxon>Vertebrata</taxon>
        <taxon>Euteleostomi</taxon>
        <taxon>Mammalia</taxon>
        <taxon>Eutheria</taxon>
        <taxon>Euarchontoglires</taxon>
        <taxon>Primates</taxon>
        <taxon>Haplorrhini</taxon>
        <taxon>Catarrhini</taxon>
        <taxon>Hominidae</taxon>
        <taxon>Pongo</taxon>
    </lineage>
</organism>